<dbReference type="OrthoDB" id="78921at2759"/>
<dbReference type="VEuPathDB" id="FungiDB:SDRG_05069"/>
<dbReference type="Proteomes" id="UP000030762">
    <property type="component" value="Unassembled WGS sequence"/>
</dbReference>
<proteinExistence type="predicted"/>
<protein>
    <submittedName>
        <fullName evidence="1">Uncharacterized protein</fullName>
    </submittedName>
</protein>
<accession>T0QS23</accession>
<dbReference type="AlphaFoldDB" id="T0QS23"/>
<reference evidence="1 2" key="1">
    <citation type="submission" date="2012-04" db="EMBL/GenBank/DDBJ databases">
        <title>The Genome Sequence of Saprolegnia declina VS20.</title>
        <authorList>
            <consortium name="The Broad Institute Genome Sequencing Platform"/>
            <person name="Russ C."/>
            <person name="Nusbaum C."/>
            <person name="Tyler B."/>
            <person name="van West P."/>
            <person name="Dieguez-Uribeondo J."/>
            <person name="de Bruijn I."/>
            <person name="Tripathy S."/>
            <person name="Jiang R."/>
            <person name="Young S.K."/>
            <person name="Zeng Q."/>
            <person name="Gargeya S."/>
            <person name="Fitzgerald M."/>
            <person name="Haas B."/>
            <person name="Abouelleil A."/>
            <person name="Alvarado L."/>
            <person name="Arachchi H.M."/>
            <person name="Berlin A."/>
            <person name="Chapman S.B."/>
            <person name="Goldberg J."/>
            <person name="Griggs A."/>
            <person name="Gujja S."/>
            <person name="Hansen M."/>
            <person name="Howarth C."/>
            <person name="Imamovic A."/>
            <person name="Larimer J."/>
            <person name="McCowen C."/>
            <person name="Montmayeur A."/>
            <person name="Murphy C."/>
            <person name="Neiman D."/>
            <person name="Pearson M."/>
            <person name="Priest M."/>
            <person name="Roberts A."/>
            <person name="Saif S."/>
            <person name="Shea T."/>
            <person name="Sisk P."/>
            <person name="Sykes S."/>
            <person name="Wortman J."/>
            <person name="Nusbaum C."/>
            <person name="Birren B."/>
        </authorList>
    </citation>
    <scope>NUCLEOTIDE SEQUENCE [LARGE SCALE GENOMIC DNA]</scope>
    <source>
        <strain evidence="1 2">VS20</strain>
    </source>
</reference>
<sequence>MRTSASSPRATRERQLLADRLAKRKARSTYLAERSSLQSTLEALNLQYFAIKGTQLPWQDIALALRETSETSIVENRELRARVSKTARNVERLCRWFQSMQAPQRLPGYVSDGAWLDVTLVAEPLTRQLGYDWVGKQLYHSTSARLSPRLFPHVYEDSIKVEWGVRGRKLVLQKVIHASQEIVAKAIWAANRAVSTDALPEADRGSIEVLHDERTSTERCSYVKETFHCPSEMRDHCSRAFHKRFDEPDRIIIAYRTISRDDVHPGPRDPEESLEWNEIRRISATSCLLRTVNSLEPHAAFSSVLDYVKTLYPDLYEREVVEYATQVADTASLEQHMRRFLLQRAAWIATDYFQHLDRAVESVLAQPDVFPY</sequence>
<dbReference type="EMBL" id="JH767144">
    <property type="protein sequence ID" value="EQC37466.1"/>
    <property type="molecule type" value="Genomic_DNA"/>
</dbReference>
<evidence type="ECO:0000313" key="1">
    <source>
        <dbReference type="EMBL" id="EQC37466.1"/>
    </source>
</evidence>
<dbReference type="InParanoid" id="T0QS23"/>
<evidence type="ECO:0000313" key="2">
    <source>
        <dbReference type="Proteomes" id="UP000030762"/>
    </source>
</evidence>
<dbReference type="STRING" id="1156394.T0QS23"/>
<dbReference type="RefSeq" id="XP_008608986.1">
    <property type="nucleotide sequence ID" value="XM_008610764.1"/>
</dbReference>
<organism evidence="1 2">
    <name type="scientific">Saprolegnia diclina (strain VS20)</name>
    <dbReference type="NCBI Taxonomy" id="1156394"/>
    <lineage>
        <taxon>Eukaryota</taxon>
        <taxon>Sar</taxon>
        <taxon>Stramenopiles</taxon>
        <taxon>Oomycota</taxon>
        <taxon>Saprolegniomycetes</taxon>
        <taxon>Saprolegniales</taxon>
        <taxon>Saprolegniaceae</taxon>
        <taxon>Saprolegnia</taxon>
    </lineage>
</organism>
<keyword evidence="2" id="KW-1185">Reference proteome</keyword>
<gene>
    <name evidence="1" type="ORF">SDRG_05069</name>
</gene>
<dbReference type="GeneID" id="19945796"/>
<name>T0QS23_SAPDV</name>